<dbReference type="InterPro" id="IPR032466">
    <property type="entry name" value="Metal_Hydrolase"/>
</dbReference>
<dbReference type="GO" id="GO:0006508">
    <property type="term" value="P:proteolysis"/>
    <property type="evidence" value="ECO:0007669"/>
    <property type="project" value="InterPro"/>
</dbReference>
<dbReference type="Gene3D" id="3.20.20.140">
    <property type="entry name" value="Metal-dependent hydrolases"/>
    <property type="match status" value="1"/>
</dbReference>
<organism evidence="1 2">
    <name type="scientific">[Clostridium] clostridioforme 90A8</name>
    <dbReference type="NCBI Taxonomy" id="999408"/>
    <lineage>
        <taxon>Bacteria</taxon>
        <taxon>Bacillati</taxon>
        <taxon>Bacillota</taxon>
        <taxon>Clostridia</taxon>
        <taxon>Lachnospirales</taxon>
        <taxon>Lachnospiraceae</taxon>
        <taxon>Enterocloster</taxon>
    </lineage>
</organism>
<dbReference type="GeneID" id="57964381"/>
<dbReference type="PATRIC" id="fig|999408.3.peg.3542"/>
<dbReference type="Proteomes" id="UP000013085">
    <property type="component" value="Unassembled WGS sequence"/>
</dbReference>
<evidence type="ECO:0008006" key="3">
    <source>
        <dbReference type="Google" id="ProtNLM"/>
    </source>
</evidence>
<protein>
    <recommendedName>
        <fullName evidence="3">Membrane dipeptidase</fullName>
    </recommendedName>
</protein>
<dbReference type="Pfam" id="PF01244">
    <property type="entry name" value="Peptidase_M19"/>
    <property type="match status" value="1"/>
</dbReference>
<dbReference type="PANTHER" id="PTHR10443">
    <property type="entry name" value="MICROSOMAL DIPEPTIDASE"/>
    <property type="match status" value="1"/>
</dbReference>
<reference evidence="1 2" key="1">
    <citation type="submission" date="2013-01" db="EMBL/GenBank/DDBJ databases">
        <title>The Genome Sequence of Clostridium clostridioforme 90A8.</title>
        <authorList>
            <consortium name="The Broad Institute Genome Sequencing Platform"/>
            <person name="Earl A."/>
            <person name="Ward D."/>
            <person name="Feldgarden M."/>
            <person name="Gevers D."/>
            <person name="Courvalin P."/>
            <person name="Lambert T."/>
            <person name="Walker B."/>
            <person name="Young S.K."/>
            <person name="Zeng Q."/>
            <person name="Gargeya S."/>
            <person name="Fitzgerald M."/>
            <person name="Haas B."/>
            <person name="Abouelleil A."/>
            <person name="Alvarado L."/>
            <person name="Arachchi H.M."/>
            <person name="Berlin A.M."/>
            <person name="Chapman S.B."/>
            <person name="Dewar J."/>
            <person name="Goldberg J."/>
            <person name="Griggs A."/>
            <person name="Gujja S."/>
            <person name="Hansen M."/>
            <person name="Howarth C."/>
            <person name="Imamovic A."/>
            <person name="Larimer J."/>
            <person name="McCowan C."/>
            <person name="Murphy C."/>
            <person name="Neiman D."/>
            <person name="Pearson M."/>
            <person name="Priest M."/>
            <person name="Roberts A."/>
            <person name="Saif S."/>
            <person name="Shea T."/>
            <person name="Sisk P."/>
            <person name="Sykes S."/>
            <person name="Wortman J."/>
            <person name="Nusbaum C."/>
            <person name="Birren B."/>
        </authorList>
    </citation>
    <scope>NUCLEOTIDE SEQUENCE [LARGE SCALE GENOMIC DNA]</scope>
    <source>
        <strain evidence="1 2">90A8</strain>
    </source>
</reference>
<evidence type="ECO:0000313" key="1">
    <source>
        <dbReference type="EMBL" id="ENZ12993.1"/>
    </source>
</evidence>
<name>A0A0E2H946_9FIRM</name>
<dbReference type="GO" id="GO:0070573">
    <property type="term" value="F:metallodipeptidase activity"/>
    <property type="evidence" value="ECO:0007669"/>
    <property type="project" value="InterPro"/>
</dbReference>
<proteinExistence type="predicted"/>
<dbReference type="RefSeq" id="WP_002593496.1">
    <property type="nucleotide sequence ID" value="NZ_KB850978.1"/>
</dbReference>
<dbReference type="SUPFAM" id="SSF51556">
    <property type="entry name" value="Metallo-dependent hydrolases"/>
    <property type="match status" value="1"/>
</dbReference>
<dbReference type="AlphaFoldDB" id="A0A0E2H946"/>
<dbReference type="InterPro" id="IPR008257">
    <property type="entry name" value="Pept_M19"/>
</dbReference>
<evidence type="ECO:0000313" key="2">
    <source>
        <dbReference type="Proteomes" id="UP000013085"/>
    </source>
</evidence>
<dbReference type="HOGENOM" id="CLU_031404_2_1_9"/>
<sequence length="309" mass="34821">MRLFDLHCDTIEELKKRGEDYLNCTTQFSLRDRDKFQKAVQVMAVFVPDDIRGQEAVQFVLDYHQYMDDQVRRTGGQAELVEKITDLDRILDEGKWAFIRSIESGAALNGDLDNINRFADLNFKMLGLVWNGANELGSGPNNDTGLTAFGKEAIKRMEQVGMIVDCSHLNDAGFEDLLNIAERPFVASHSNVRACCGHPRNLTDAQFKELVRRGGLCGLNLFSRFIDDDNNGSKDYLLRHIYHMLELGGEDVIAWGGDMDGEITCDPGLSTPYGVGRFADYLAEHGIGEAAVQKIFFDNAYRFFKKQVK</sequence>
<dbReference type="PROSITE" id="PS51365">
    <property type="entry name" value="RENAL_DIPEPTIDASE_2"/>
    <property type="match status" value="1"/>
</dbReference>
<dbReference type="EMBL" id="AGYR01000036">
    <property type="protein sequence ID" value="ENZ12993.1"/>
    <property type="molecule type" value="Genomic_DNA"/>
</dbReference>
<dbReference type="PANTHER" id="PTHR10443:SF12">
    <property type="entry name" value="DIPEPTIDASE"/>
    <property type="match status" value="1"/>
</dbReference>
<comment type="caution">
    <text evidence="1">The sequence shown here is derived from an EMBL/GenBank/DDBJ whole genome shotgun (WGS) entry which is preliminary data.</text>
</comment>
<gene>
    <name evidence="1" type="ORF">HMPREF1090_03274</name>
</gene>
<accession>A0A0E2H946</accession>